<protein>
    <submittedName>
        <fullName evidence="2">Uncharacterized protein</fullName>
    </submittedName>
</protein>
<reference evidence="2" key="1">
    <citation type="submission" date="2021-05" db="EMBL/GenBank/DDBJ databases">
        <authorList>
            <person name="Alioto T."/>
            <person name="Alioto T."/>
            <person name="Gomez Garrido J."/>
        </authorList>
    </citation>
    <scope>NUCLEOTIDE SEQUENCE</scope>
</reference>
<feature type="compositionally biased region" description="Polar residues" evidence="1">
    <location>
        <begin position="103"/>
        <end position="112"/>
    </location>
</feature>
<name>A0A8D8ZH83_9HEMI</name>
<feature type="region of interest" description="Disordered" evidence="1">
    <location>
        <begin position="89"/>
        <end position="112"/>
    </location>
</feature>
<proteinExistence type="predicted"/>
<organism evidence="2">
    <name type="scientific">Cacopsylla melanoneura</name>
    <dbReference type="NCBI Taxonomy" id="428564"/>
    <lineage>
        <taxon>Eukaryota</taxon>
        <taxon>Metazoa</taxon>
        <taxon>Ecdysozoa</taxon>
        <taxon>Arthropoda</taxon>
        <taxon>Hexapoda</taxon>
        <taxon>Insecta</taxon>
        <taxon>Pterygota</taxon>
        <taxon>Neoptera</taxon>
        <taxon>Paraneoptera</taxon>
        <taxon>Hemiptera</taxon>
        <taxon>Sternorrhyncha</taxon>
        <taxon>Psylloidea</taxon>
        <taxon>Psyllidae</taxon>
        <taxon>Psyllinae</taxon>
        <taxon>Cacopsylla</taxon>
    </lineage>
</organism>
<evidence type="ECO:0000256" key="1">
    <source>
        <dbReference type="SAM" id="MobiDB-lite"/>
    </source>
</evidence>
<accession>A0A8D8ZH83</accession>
<feature type="compositionally biased region" description="Low complexity" evidence="1">
    <location>
        <begin position="36"/>
        <end position="54"/>
    </location>
</feature>
<feature type="region of interest" description="Disordered" evidence="1">
    <location>
        <begin position="1"/>
        <end position="54"/>
    </location>
</feature>
<dbReference type="AlphaFoldDB" id="A0A8D8ZH83"/>
<evidence type="ECO:0000313" key="2">
    <source>
        <dbReference type="EMBL" id="CAG6747619.1"/>
    </source>
</evidence>
<dbReference type="EMBL" id="HBUF01515041">
    <property type="protein sequence ID" value="CAG6747619.1"/>
    <property type="molecule type" value="Transcribed_RNA"/>
</dbReference>
<sequence>MYPDSLSSHLHHKHPDFQQTGLKPMQIRAAQSAPNSTTATTGSQISSASTTTAVQVTANTTTTSNSSVDCPLCGRTCRSRAGLARHIGSSTCRRQDGGGHGGNNSADNIGSR</sequence>